<dbReference type="Proteomes" id="UP000285301">
    <property type="component" value="Unassembled WGS sequence"/>
</dbReference>
<comment type="caution">
    <text evidence="1">The sequence shown here is derived from an EMBL/GenBank/DDBJ whole genome shotgun (WGS) entry which is preliminary data.</text>
</comment>
<protein>
    <recommendedName>
        <fullName evidence="3">F-box domain-containing protein</fullName>
    </recommendedName>
</protein>
<dbReference type="SUPFAM" id="SSF52047">
    <property type="entry name" value="RNI-like"/>
    <property type="match status" value="1"/>
</dbReference>
<dbReference type="InterPro" id="IPR032675">
    <property type="entry name" value="LRR_dom_sf"/>
</dbReference>
<sequence length="213" mass="23982">MSNLVPNYVLGKIIFRLTFEDIAAASLVSYRFYLICSQVIKERKVIVNTLNTECMYLKRKIKGLKMCEKAITSIGEIKMLNLFKSTLTNVTVVALEKPTSELHDGNIHLITESLPNLQCLSLANNKLIYDNGLSALFENAPNLERLGLHNLFVTGVCFKNIPKVKQLSLTSYSALQLNLTKYSDILCDRVGDCLEEFSLYSTCNYPKRSVEVA</sequence>
<dbReference type="EMBL" id="NCKU01000559">
    <property type="protein sequence ID" value="RWS15056.1"/>
    <property type="molecule type" value="Genomic_DNA"/>
</dbReference>
<organism evidence="1 2">
    <name type="scientific">Dinothrombium tinctorium</name>
    <dbReference type="NCBI Taxonomy" id="1965070"/>
    <lineage>
        <taxon>Eukaryota</taxon>
        <taxon>Metazoa</taxon>
        <taxon>Ecdysozoa</taxon>
        <taxon>Arthropoda</taxon>
        <taxon>Chelicerata</taxon>
        <taxon>Arachnida</taxon>
        <taxon>Acari</taxon>
        <taxon>Acariformes</taxon>
        <taxon>Trombidiformes</taxon>
        <taxon>Prostigmata</taxon>
        <taxon>Anystina</taxon>
        <taxon>Parasitengona</taxon>
        <taxon>Trombidioidea</taxon>
        <taxon>Trombidiidae</taxon>
        <taxon>Dinothrombium</taxon>
    </lineage>
</organism>
<evidence type="ECO:0000313" key="2">
    <source>
        <dbReference type="Proteomes" id="UP000285301"/>
    </source>
</evidence>
<dbReference type="AlphaFoldDB" id="A0A3S3SGT0"/>
<evidence type="ECO:0008006" key="3">
    <source>
        <dbReference type="Google" id="ProtNLM"/>
    </source>
</evidence>
<evidence type="ECO:0000313" key="1">
    <source>
        <dbReference type="EMBL" id="RWS15056.1"/>
    </source>
</evidence>
<proteinExistence type="predicted"/>
<gene>
    <name evidence="1" type="ORF">B4U79_17922</name>
</gene>
<dbReference type="Gene3D" id="3.80.10.10">
    <property type="entry name" value="Ribonuclease Inhibitor"/>
    <property type="match status" value="1"/>
</dbReference>
<keyword evidence="2" id="KW-1185">Reference proteome</keyword>
<accession>A0A3S3SGT0</accession>
<reference evidence="1 2" key="1">
    <citation type="journal article" date="2018" name="Gigascience">
        <title>Genomes of trombidid mites reveal novel predicted allergens and laterally-transferred genes associated with secondary metabolism.</title>
        <authorList>
            <person name="Dong X."/>
            <person name="Chaisiri K."/>
            <person name="Xia D."/>
            <person name="Armstrong S.D."/>
            <person name="Fang Y."/>
            <person name="Donnelly M.J."/>
            <person name="Kadowaki T."/>
            <person name="McGarry J.W."/>
            <person name="Darby A.C."/>
            <person name="Makepeace B.L."/>
        </authorList>
    </citation>
    <scope>NUCLEOTIDE SEQUENCE [LARGE SCALE GENOMIC DNA]</scope>
    <source>
        <strain evidence="1">UoL-WK</strain>
    </source>
</reference>
<name>A0A3S3SGT0_9ACAR</name>